<evidence type="ECO:0000256" key="1">
    <source>
        <dbReference type="ARBA" id="ARBA00023015"/>
    </source>
</evidence>
<feature type="domain" description="HTH marR-type" evidence="4">
    <location>
        <begin position="1"/>
        <end position="150"/>
    </location>
</feature>
<dbReference type="RefSeq" id="WP_140999094.1">
    <property type="nucleotide sequence ID" value="NZ_VDCZ01000014.1"/>
</dbReference>
<dbReference type="EMBL" id="WQLW01000014">
    <property type="protein sequence ID" value="MVO10669.1"/>
    <property type="molecule type" value="Genomic_DNA"/>
</dbReference>
<evidence type="ECO:0000256" key="2">
    <source>
        <dbReference type="ARBA" id="ARBA00023125"/>
    </source>
</evidence>
<dbReference type="PANTHER" id="PTHR42756">
    <property type="entry name" value="TRANSCRIPTIONAL REGULATOR, MARR"/>
    <property type="match status" value="1"/>
</dbReference>
<dbReference type="InterPro" id="IPR036388">
    <property type="entry name" value="WH-like_DNA-bd_sf"/>
</dbReference>
<dbReference type="OrthoDB" id="763883at2"/>
<dbReference type="SUPFAM" id="SSF46785">
    <property type="entry name" value="Winged helix' DNA-binding domain"/>
    <property type="match status" value="1"/>
</dbReference>
<dbReference type="Pfam" id="PF01047">
    <property type="entry name" value="MarR"/>
    <property type="match status" value="1"/>
</dbReference>
<reference evidence="6" key="1">
    <citation type="submission" date="2019-05" db="EMBL/GenBank/DDBJ databases">
        <title>Flavobacterium profundi sp. nov., isolated from a deep-sea seamount.</title>
        <authorList>
            <person name="Zhang D.-C."/>
        </authorList>
    </citation>
    <scope>NUCLEOTIDE SEQUENCE [LARGE SCALE GENOMIC DNA]</scope>
    <source>
        <strain evidence="6">TP390</strain>
    </source>
</reference>
<keyword evidence="6" id="KW-1185">Reference proteome</keyword>
<evidence type="ECO:0000259" key="4">
    <source>
        <dbReference type="PROSITE" id="PS50995"/>
    </source>
</evidence>
<dbReference type="Gene3D" id="1.10.10.10">
    <property type="entry name" value="Winged helix-like DNA-binding domain superfamily/Winged helix DNA-binding domain"/>
    <property type="match status" value="1"/>
</dbReference>
<dbReference type="PANTHER" id="PTHR42756:SF1">
    <property type="entry name" value="TRANSCRIPTIONAL REPRESSOR OF EMRAB OPERON"/>
    <property type="match status" value="1"/>
</dbReference>
<dbReference type="Proteomes" id="UP000431264">
    <property type="component" value="Unassembled WGS sequence"/>
</dbReference>
<dbReference type="SMART" id="SM00347">
    <property type="entry name" value="HTH_MARR"/>
    <property type="match status" value="1"/>
</dbReference>
<evidence type="ECO:0000313" key="6">
    <source>
        <dbReference type="Proteomes" id="UP000431264"/>
    </source>
</evidence>
<organism evidence="5 6">
    <name type="scientific">Flavobacterium profundi</name>
    <dbReference type="NCBI Taxonomy" id="1774945"/>
    <lineage>
        <taxon>Bacteria</taxon>
        <taxon>Pseudomonadati</taxon>
        <taxon>Bacteroidota</taxon>
        <taxon>Flavobacteriia</taxon>
        <taxon>Flavobacteriales</taxon>
        <taxon>Flavobacteriaceae</taxon>
        <taxon>Flavobacterium</taxon>
    </lineage>
</organism>
<dbReference type="GO" id="GO:0003677">
    <property type="term" value="F:DNA binding"/>
    <property type="evidence" value="ECO:0007669"/>
    <property type="project" value="UniProtKB-KW"/>
</dbReference>
<sequence>MKIEDEIKSTVALSIAKKVILNLAFTKNYVGDKFNEILKPFEISGEQYNVLRILRGQKGKPINMQDIQDRMVTKNSNTTRLIDKLLLKKMVERNVCPENRRKIEILITQIGLNTLAELDPLIENHENGITSNLTNTELEQLNNLLEKIREN</sequence>
<dbReference type="GO" id="GO:0003700">
    <property type="term" value="F:DNA-binding transcription factor activity"/>
    <property type="evidence" value="ECO:0007669"/>
    <property type="project" value="InterPro"/>
</dbReference>
<dbReference type="PROSITE" id="PS50995">
    <property type="entry name" value="HTH_MARR_2"/>
    <property type="match status" value="1"/>
</dbReference>
<dbReference type="AlphaFoldDB" id="A0A6I4IUR5"/>
<keyword evidence="1" id="KW-0805">Transcription regulation</keyword>
<dbReference type="InterPro" id="IPR036390">
    <property type="entry name" value="WH_DNA-bd_sf"/>
</dbReference>
<evidence type="ECO:0000256" key="3">
    <source>
        <dbReference type="ARBA" id="ARBA00023163"/>
    </source>
</evidence>
<evidence type="ECO:0000313" key="5">
    <source>
        <dbReference type="EMBL" id="MVO10669.1"/>
    </source>
</evidence>
<dbReference type="PRINTS" id="PR00598">
    <property type="entry name" value="HTHMARR"/>
</dbReference>
<accession>A0A6I4IUR5</accession>
<gene>
    <name evidence="5" type="ORF">GOQ30_15955</name>
</gene>
<dbReference type="InterPro" id="IPR000835">
    <property type="entry name" value="HTH_MarR-typ"/>
</dbReference>
<comment type="caution">
    <text evidence="5">The sequence shown here is derived from an EMBL/GenBank/DDBJ whole genome shotgun (WGS) entry which is preliminary data.</text>
</comment>
<keyword evidence="2" id="KW-0238">DNA-binding</keyword>
<protein>
    <submittedName>
        <fullName evidence="5">MarR family transcriptional regulator</fullName>
    </submittedName>
</protein>
<keyword evidence="3" id="KW-0804">Transcription</keyword>
<name>A0A6I4IUR5_9FLAO</name>
<proteinExistence type="predicted"/>